<protein>
    <submittedName>
        <fullName evidence="1">Uncharacterized protein</fullName>
    </submittedName>
</protein>
<reference evidence="1 2" key="1">
    <citation type="journal article" date="2020" name="IScience">
        <title>Genome Sequencing of the Endangered Kingdonia uniflora (Circaeasteraceae, Ranunculales) Reveals Potential Mechanisms of Evolutionary Specialization.</title>
        <authorList>
            <person name="Sun Y."/>
            <person name="Deng T."/>
            <person name="Zhang A."/>
            <person name="Moore M.J."/>
            <person name="Landis J.B."/>
            <person name="Lin N."/>
            <person name="Zhang H."/>
            <person name="Zhang X."/>
            <person name="Huang J."/>
            <person name="Zhang X."/>
            <person name="Sun H."/>
            <person name="Wang H."/>
        </authorList>
    </citation>
    <scope>NUCLEOTIDE SEQUENCE [LARGE SCALE GENOMIC DNA]</scope>
    <source>
        <strain evidence="1">TB1705</strain>
        <tissue evidence="1">Leaf</tissue>
    </source>
</reference>
<comment type="caution">
    <text evidence="1">The sequence shown here is derived from an EMBL/GenBank/DDBJ whole genome shotgun (WGS) entry which is preliminary data.</text>
</comment>
<organism evidence="1 2">
    <name type="scientific">Kingdonia uniflora</name>
    <dbReference type="NCBI Taxonomy" id="39325"/>
    <lineage>
        <taxon>Eukaryota</taxon>
        <taxon>Viridiplantae</taxon>
        <taxon>Streptophyta</taxon>
        <taxon>Embryophyta</taxon>
        <taxon>Tracheophyta</taxon>
        <taxon>Spermatophyta</taxon>
        <taxon>Magnoliopsida</taxon>
        <taxon>Ranunculales</taxon>
        <taxon>Circaeasteraceae</taxon>
        <taxon>Kingdonia</taxon>
    </lineage>
</organism>
<keyword evidence="2" id="KW-1185">Reference proteome</keyword>
<proteinExistence type="predicted"/>
<dbReference type="EMBL" id="JACGCM010001830">
    <property type="protein sequence ID" value="KAF6148766.1"/>
    <property type="molecule type" value="Genomic_DNA"/>
</dbReference>
<gene>
    <name evidence="1" type="ORF">GIB67_019374</name>
</gene>
<sequence>MALGLCDMDTPYSKKKSVSKRVGHTDTRVDTPTDTSCLDHNLFGIAFRKFSILIHVIQPY</sequence>
<accession>A0A7J7M1L8</accession>
<name>A0A7J7M1L8_9MAGN</name>
<dbReference type="AlphaFoldDB" id="A0A7J7M1L8"/>
<evidence type="ECO:0000313" key="1">
    <source>
        <dbReference type="EMBL" id="KAF6148766.1"/>
    </source>
</evidence>
<evidence type="ECO:0000313" key="2">
    <source>
        <dbReference type="Proteomes" id="UP000541444"/>
    </source>
</evidence>
<dbReference type="Proteomes" id="UP000541444">
    <property type="component" value="Unassembled WGS sequence"/>
</dbReference>